<evidence type="ECO:0000313" key="3">
    <source>
        <dbReference type="Proteomes" id="UP000832011"/>
    </source>
</evidence>
<sequence>MSYSRTLLLALSGLCLLPAAHASTDTRALLAKQFKSSGSCLQYRDEQQTDYCLFAGPSREVRIDGQSYLYALALGDAYDYAEKQTIEAHAYSGVAALFVYQKVGNAWQLRHKGKPEHIGAYGTAPRAKAWSLHQFGPKTYGYLSQHADMHHGYAGSHYVILTPWKQGVARSWLGASYNTEGASETGKKYADLDAKFYINTQGKTTAGMYPLVFKVNNQSNGKKHPQKTYGVPFNAAKGQYVAPKNFPLNDIDY</sequence>
<protein>
    <submittedName>
        <fullName evidence="2">Uncharacterized protein</fullName>
    </submittedName>
</protein>
<feature type="chain" id="PRO_5046761032" evidence="1">
    <location>
        <begin position="23"/>
        <end position="253"/>
    </location>
</feature>
<reference evidence="2 3" key="1">
    <citation type="journal article" date="2022" name="Res Sq">
        <title>Evolution of multicellular longitudinally dividing oral cavity symbionts (Neisseriaceae).</title>
        <authorList>
            <person name="Nyongesa S."/>
            <person name="Weber P."/>
            <person name="Bernet E."/>
            <person name="Pullido F."/>
            <person name="Nieckarz M."/>
            <person name="Delaby M."/>
            <person name="Nieves C."/>
            <person name="Viehboeck T."/>
            <person name="Krause N."/>
            <person name="Rivera-Millot A."/>
            <person name="Nakamura A."/>
            <person name="Vischer N."/>
            <person name="VanNieuwenhze M."/>
            <person name="Brun Y."/>
            <person name="Cava F."/>
            <person name="Bulgheresi S."/>
            <person name="Veyrier F."/>
        </authorList>
    </citation>
    <scope>NUCLEOTIDE SEQUENCE [LARGE SCALE GENOMIC DNA]</scope>
    <source>
        <strain evidence="2 3">SN4</strain>
    </source>
</reference>
<keyword evidence="1" id="KW-0732">Signal</keyword>
<organism evidence="2 3">
    <name type="scientific">Vitreoscilla massiliensis</name>
    <dbReference type="NCBI Taxonomy" id="1689272"/>
    <lineage>
        <taxon>Bacteria</taxon>
        <taxon>Pseudomonadati</taxon>
        <taxon>Pseudomonadota</taxon>
        <taxon>Betaproteobacteria</taxon>
        <taxon>Neisseriales</taxon>
        <taxon>Neisseriaceae</taxon>
        <taxon>Vitreoscilla</taxon>
    </lineage>
</organism>
<gene>
    <name evidence="2" type="ORF">LVJ82_08380</name>
</gene>
<evidence type="ECO:0000313" key="2">
    <source>
        <dbReference type="EMBL" id="UOO90964.1"/>
    </source>
</evidence>
<dbReference type="RefSeq" id="WP_058305260.1">
    <property type="nucleotide sequence ID" value="NZ_CABKVG010000006.1"/>
</dbReference>
<dbReference type="Proteomes" id="UP000832011">
    <property type="component" value="Chromosome"/>
</dbReference>
<accession>A0ABY4E6R3</accession>
<evidence type="ECO:0000256" key="1">
    <source>
        <dbReference type="SAM" id="SignalP"/>
    </source>
</evidence>
<feature type="signal peptide" evidence="1">
    <location>
        <begin position="1"/>
        <end position="22"/>
    </location>
</feature>
<name>A0ABY4E6R3_9NEIS</name>
<dbReference type="EMBL" id="CP091511">
    <property type="protein sequence ID" value="UOO90964.1"/>
    <property type="molecule type" value="Genomic_DNA"/>
</dbReference>
<keyword evidence="3" id="KW-1185">Reference proteome</keyword>
<proteinExistence type="predicted"/>